<dbReference type="PROSITE" id="PS00691">
    <property type="entry name" value="DNA_PHOTOLYASES_1_2"/>
    <property type="match status" value="1"/>
</dbReference>
<dbReference type="Proteomes" id="UP000770889">
    <property type="component" value="Unassembled WGS sequence"/>
</dbReference>
<dbReference type="Gene3D" id="1.25.40.80">
    <property type="match status" value="1"/>
</dbReference>
<comment type="similarity">
    <text evidence="8">Belongs to the DNA photolyase family.</text>
</comment>
<evidence type="ECO:0000256" key="3">
    <source>
        <dbReference type="ARBA" id="ARBA00022630"/>
    </source>
</evidence>
<evidence type="ECO:0000256" key="8">
    <source>
        <dbReference type="RuleBase" id="RU004182"/>
    </source>
</evidence>
<evidence type="ECO:0000256" key="7">
    <source>
        <dbReference type="PIRSR" id="PIRSR602081-2"/>
    </source>
</evidence>
<dbReference type="PANTHER" id="PTHR11455:SF9">
    <property type="entry name" value="CRYPTOCHROME CIRCADIAN CLOCK 5 ISOFORM X1"/>
    <property type="match status" value="1"/>
</dbReference>
<accession>A0A944MD52</accession>
<keyword evidence="4 6" id="KW-0274">FAD</keyword>
<dbReference type="InterPro" id="IPR018394">
    <property type="entry name" value="DNA_photolyase_1_CS_C"/>
</dbReference>
<keyword evidence="5 8" id="KW-0157">Chromophore</keyword>
<evidence type="ECO:0000313" key="10">
    <source>
        <dbReference type="EMBL" id="MBT2988815.1"/>
    </source>
</evidence>
<dbReference type="GO" id="GO:0003904">
    <property type="term" value="F:deoxyribodipyrimidine photo-lyase activity"/>
    <property type="evidence" value="ECO:0007669"/>
    <property type="project" value="TreeGrafter"/>
</dbReference>
<comment type="cofactor">
    <cofactor evidence="1">
        <name>(6R)-5,10-methylene-5,6,7,8-tetrahydrofolate</name>
        <dbReference type="ChEBI" id="CHEBI:15636"/>
    </cofactor>
</comment>
<dbReference type="AlphaFoldDB" id="A0A944MD52"/>
<comment type="cofactor">
    <cofactor evidence="6">
        <name>FAD</name>
        <dbReference type="ChEBI" id="CHEBI:57692"/>
    </cofactor>
    <text evidence="6">Binds 1 FAD per subunit.</text>
</comment>
<dbReference type="InterPro" id="IPR006050">
    <property type="entry name" value="DNA_photolyase_N"/>
</dbReference>
<reference evidence="10 11" key="1">
    <citation type="submission" date="2021-05" db="EMBL/GenBank/DDBJ databases">
        <title>Genetic and Functional Diversity in Clade A Lucinid endosymbionts from the Bahamas.</title>
        <authorList>
            <person name="Giani N.M."/>
            <person name="Engel A.S."/>
            <person name="Campbell B.J."/>
        </authorList>
    </citation>
    <scope>NUCLEOTIDE SEQUENCE [LARGE SCALE GENOMIC DNA]</scope>
    <source>
        <strain evidence="10">LUC16012Gg_MoonRockCtena</strain>
    </source>
</reference>
<gene>
    <name evidence="10" type="ORF">KME65_07595</name>
</gene>
<dbReference type="EMBL" id="JAHHGM010000005">
    <property type="protein sequence ID" value="MBT2988815.1"/>
    <property type="molecule type" value="Genomic_DNA"/>
</dbReference>
<dbReference type="Gene3D" id="3.40.50.620">
    <property type="entry name" value="HUPs"/>
    <property type="match status" value="1"/>
</dbReference>
<name>A0A944MD52_9GAMM</name>
<dbReference type="Gene3D" id="1.10.579.10">
    <property type="entry name" value="DNA Cyclobutane Dipyrimidine Photolyase, subunit A, domain 3"/>
    <property type="match status" value="1"/>
</dbReference>
<dbReference type="InterPro" id="IPR036155">
    <property type="entry name" value="Crypto/Photolyase_N_sf"/>
</dbReference>
<feature type="domain" description="Photolyase/cryptochrome alpha/beta" evidence="9">
    <location>
        <begin position="6"/>
        <end position="135"/>
    </location>
</feature>
<evidence type="ECO:0000259" key="9">
    <source>
        <dbReference type="PROSITE" id="PS51645"/>
    </source>
</evidence>
<dbReference type="GO" id="GO:0006950">
    <property type="term" value="P:response to stress"/>
    <property type="evidence" value="ECO:0007669"/>
    <property type="project" value="UniProtKB-ARBA"/>
</dbReference>
<proteinExistence type="inferred from homology"/>
<protein>
    <submittedName>
        <fullName evidence="10">DNA photolyase family protein</fullName>
    </submittedName>
</protein>
<dbReference type="SUPFAM" id="SSF52425">
    <property type="entry name" value="Cryptochrome/photolyase, N-terminal domain"/>
    <property type="match status" value="1"/>
</dbReference>
<organism evidence="10 11">
    <name type="scientific">Candidatus Thiodiazotropha taylori</name>
    <dbReference type="NCBI Taxonomy" id="2792791"/>
    <lineage>
        <taxon>Bacteria</taxon>
        <taxon>Pseudomonadati</taxon>
        <taxon>Pseudomonadota</taxon>
        <taxon>Gammaproteobacteria</taxon>
        <taxon>Chromatiales</taxon>
        <taxon>Sedimenticolaceae</taxon>
        <taxon>Candidatus Thiodiazotropha</taxon>
    </lineage>
</organism>
<feature type="site" description="Electron transfer via tryptophanyl radical" evidence="7">
    <location>
        <position position="396"/>
    </location>
</feature>
<dbReference type="InterPro" id="IPR036134">
    <property type="entry name" value="Crypto/Photolyase_FAD-like_sf"/>
</dbReference>
<evidence type="ECO:0000256" key="6">
    <source>
        <dbReference type="PIRSR" id="PIRSR602081-1"/>
    </source>
</evidence>
<evidence type="ECO:0000256" key="2">
    <source>
        <dbReference type="ARBA" id="ARBA00005862"/>
    </source>
</evidence>
<keyword evidence="3 6" id="KW-0285">Flavoprotein</keyword>
<feature type="binding site" evidence="6">
    <location>
        <position position="231"/>
    </location>
    <ligand>
        <name>FAD</name>
        <dbReference type="ChEBI" id="CHEBI:57692"/>
    </ligand>
</feature>
<evidence type="ECO:0000313" key="11">
    <source>
        <dbReference type="Proteomes" id="UP000770889"/>
    </source>
</evidence>
<dbReference type="GO" id="GO:0006139">
    <property type="term" value="P:nucleobase-containing compound metabolic process"/>
    <property type="evidence" value="ECO:0007669"/>
    <property type="project" value="UniProtKB-ARBA"/>
</dbReference>
<dbReference type="SUPFAM" id="SSF48173">
    <property type="entry name" value="Cryptochrome/photolyase FAD-binding domain"/>
    <property type="match status" value="1"/>
</dbReference>
<dbReference type="GO" id="GO:0071949">
    <property type="term" value="F:FAD binding"/>
    <property type="evidence" value="ECO:0007669"/>
    <property type="project" value="TreeGrafter"/>
</dbReference>
<evidence type="ECO:0000256" key="1">
    <source>
        <dbReference type="ARBA" id="ARBA00001932"/>
    </source>
</evidence>
<dbReference type="Pfam" id="PF00875">
    <property type="entry name" value="DNA_photolyase"/>
    <property type="match status" value="1"/>
</dbReference>
<dbReference type="InterPro" id="IPR014729">
    <property type="entry name" value="Rossmann-like_a/b/a_fold"/>
</dbReference>
<dbReference type="InterPro" id="IPR002081">
    <property type="entry name" value="Cryptochrome/DNA_photolyase_1"/>
</dbReference>
<feature type="binding site" evidence="6">
    <location>
        <position position="283"/>
    </location>
    <ligand>
        <name>FAD</name>
        <dbReference type="ChEBI" id="CHEBI:57692"/>
    </ligand>
</feature>
<feature type="binding site" evidence="6">
    <location>
        <begin position="386"/>
        <end position="388"/>
    </location>
    <ligand>
        <name>FAD</name>
        <dbReference type="ChEBI" id="CHEBI:57692"/>
    </ligand>
</feature>
<comment type="caution">
    <text evidence="10">The sequence shown here is derived from an EMBL/GenBank/DDBJ whole genome shotgun (WGS) entry which is preliminary data.</text>
</comment>
<evidence type="ECO:0000256" key="5">
    <source>
        <dbReference type="ARBA" id="ARBA00022991"/>
    </source>
</evidence>
<comment type="similarity">
    <text evidence="2">Belongs to the DNA photolyase class-1 family.</text>
</comment>
<dbReference type="PANTHER" id="PTHR11455">
    <property type="entry name" value="CRYPTOCHROME"/>
    <property type="match status" value="1"/>
</dbReference>
<feature type="binding site" evidence="6">
    <location>
        <begin position="243"/>
        <end position="247"/>
    </location>
    <ligand>
        <name>FAD</name>
        <dbReference type="ChEBI" id="CHEBI:57692"/>
    </ligand>
</feature>
<feature type="site" description="Electron transfer via tryptophanyl radical" evidence="7">
    <location>
        <position position="318"/>
    </location>
</feature>
<dbReference type="GO" id="GO:0009416">
    <property type="term" value="P:response to light stimulus"/>
    <property type="evidence" value="ECO:0007669"/>
    <property type="project" value="TreeGrafter"/>
</dbReference>
<dbReference type="PRINTS" id="PR00147">
    <property type="entry name" value="DNAPHOTLYASE"/>
</dbReference>
<sequence length="465" mass="52502">MTAECPFSLVWFRRDLRLQDNPALQAALVSGLPVMALYIHDPQPADGWAIGGASRWYLHHSLLALQRDLAEVGVPIVCLKGSVAEQMKRFLTRRAVAKLFFNRVIEPGLGEIEADICAFAERGKAEVERFHDDSLLPPEMVSKKDGTPYKVFTPFWRHASDLVQQIGVEQCLFPRPRPAKDPLSTDSLEVEKLGLLDEHPWHQKLQAYWSPGERSALKMLSRFLQESIDGYDDWRDFPARQGTSRLSAALHFGELSAARIYAVCQGRLAHEAGEGARAGIRSFLAEIGWREFSRHLLHAFPLSPAISLNRRFEHPGAWVQDDNDRQLRAWQRGETGIPLVDAGMHELWESGWMHNRVRMVTASFLTKNLGIHWRQGAAWFWDTLVDADLASNTLGWQWVAGCGADAAPYYRIFNPHLQARKFDSAGEYIHRWLGDCIDPAPLVDLGASRVQALQRYQAAIRGVNG</sequence>
<dbReference type="PROSITE" id="PS51645">
    <property type="entry name" value="PHR_CRY_ALPHA_BETA"/>
    <property type="match status" value="1"/>
</dbReference>
<dbReference type="GO" id="GO:0003677">
    <property type="term" value="F:DNA binding"/>
    <property type="evidence" value="ECO:0007669"/>
    <property type="project" value="TreeGrafter"/>
</dbReference>
<feature type="site" description="Electron transfer via tryptophanyl radical" evidence="7">
    <location>
        <position position="373"/>
    </location>
</feature>
<evidence type="ECO:0000256" key="4">
    <source>
        <dbReference type="ARBA" id="ARBA00022827"/>
    </source>
</evidence>
<dbReference type="Pfam" id="PF03441">
    <property type="entry name" value="FAD_binding_7"/>
    <property type="match status" value="1"/>
</dbReference>
<dbReference type="InterPro" id="IPR005101">
    <property type="entry name" value="Cryptochr/Photolyase_FAD-bd"/>
</dbReference>